<evidence type="ECO:0000313" key="5">
    <source>
        <dbReference type="EMBL" id="KAG7660581.1"/>
    </source>
</evidence>
<keyword evidence="6" id="KW-1185">Reference proteome</keyword>
<gene>
    <name evidence="5" type="ORF">J8A68_005847</name>
</gene>
<dbReference type="InterPro" id="IPR046368">
    <property type="entry name" value="Tag1"/>
</dbReference>
<evidence type="ECO:0000259" key="4">
    <source>
        <dbReference type="Pfam" id="PF26153"/>
    </source>
</evidence>
<dbReference type="Pfam" id="PF26150">
    <property type="entry name" value="LEA-2_4"/>
    <property type="match status" value="1"/>
</dbReference>
<feature type="domain" description="Tag1-like fifth Ig-like" evidence="4">
    <location>
        <begin position="798"/>
        <end position="904"/>
    </location>
</feature>
<dbReference type="PANTHER" id="PTHR35895:SF3">
    <property type="entry name" value="PRE-RRNA PROCESSING PROTEIN"/>
    <property type="match status" value="1"/>
</dbReference>
<protein>
    <submittedName>
        <fullName evidence="5">Uncharacterized protein</fullName>
    </submittedName>
</protein>
<evidence type="ECO:0000256" key="1">
    <source>
        <dbReference type="SAM" id="MobiDB-lite"/>
    </source>
</evidence>
<dbReference type="InterPro" id="IPR059066">
    <property type="entry name" value="Ig_Tag1-like_5th"/>
</dbReference>
<sequence>MQTPIPNGPYKSTSDSDRDTNDHPNPVMHKLQSDDLACNVARADSPRLVLTHATDSESRSEIEDLLSPSYLSTPILNDTNLLSANVEINENISEHTPLLVHNNPSSNNHAHGYFKRFIHFFDARKIGILILMVFLMSIFGVVIYLTITDIDKAVNRAVEVNLETVGISGLTPFGLNAHIMGSVNVNYDKVDKFFQRNFLKFGSSMLGTLIITNIEPMEIYTRFIDVDSPFLHMVDSLPPPLEVLIGHNQTTSFDFISECTFADSNFLEILKYYNQIQSGDVDMDVKGIVTANMRSHFISVNVSDVEIHQFVRVSKDIMLPEVNLETLSVSTIEGSIEIEAFIKIMTDYAVDLSLDSMNWNLLLENCDQGLIEVGDWTSGPTLIRPQVPISVNVNGSIASVPQELLKECPGDGLSPFNRLIQNYLNELPIEIYLRASKDQNSNSLPEWLLDFLTEMNQKISIKLPPMYASPLTGVEISSSDIFVNDEQHSERDSFITNLNTNLSMWIENPVGVEFSVPRFKSNFTIQENEISDVLIKGGSTSGYNHVNITEILGFLNLALTMDNLEIDVLNPSRLGKLFNSLIHNNILDNELLYLVLEVQDLYVETPIMNTKISNLKFQPFQLMPKMVSPSAYDSSSFEKLLDQLNTTINSIYLLESTEHELRILADVSVFNPTNFTLDLPNEEITIGVQYNDTLLGHATLKDVYIPKQEKVNVSVESVIYSKSYKDKSKLEYFLSSYVSGGDNSSLIIDIVDNKVKNNHGLNEFIQELSFPNITLPNVDLSYPEEEVNSDSKNEITTNSCPFILEATIHLFTSEVELTVYNPISNSELQIEVFQAEAKHQDQILGYLLQRECLVVPPGIYKTPKLGIKINSIGMDILRKAINGELNVEVMAVLNVTLDQFDVQLLYKGSGLKSKIRF</sequence>
<dbReference type="EMBL" id="JAGSYN010000276">
    <property type="protein sequence ID" value="KAG7660581.1"/>
    <property type="molecule type" value="Genomic_DNA"/>
</dbReference>
<dbReference type="GO" id="GO:0000329">
    <property type="term" value="C:fungal-type vacuole membrane"/>
    <property type="evidence" value="ECO:0007669"/>
    <property type="project" value="InterPro"/>
</dbReference>
<comment type="caution">
    <text evidence="5">The sequence shown here is derived from an EMBL/GenBank/DDBJ whole genome shotgun (WGS) entry which is preliminary data.</text>
</comment>
<evidence type="ECO:0000256" key="2">
    <source>
        <dbReference type="SAM" id="Phobius"/>
    </source>
</evidence>
<dbReference type="GeneID" id="73472647"/>
<keyword evidence="2" id="KW-0812">Transmembrane</keyword>
<dbReference type="AlphaFoldDB" id="A0A8J5QG54"/>
<evidence type="ECO:0000313" key="6">
    <source>
        <dbReference type="Proteomes" id="UP000694255"/>
    </source>
</evidence>
<feature type="region of interest" description="Disordered" evidence="1">
    <location>
        <begin position="1"/>
        <end position="30"/>
    </location>
</feature>
<feature type="domain" description="Tag1-like fourth Ig-like" evidence="3">
    <location>
        <begin position="647"/>
        <end position="756"/>
    </location>
</feature>
<dbReference type="InterPro" id="IPR059065">
    <property type="entry name" value="Ig_Tag1-like_4th"/>
</dbReference>
<proteinExistence type="predicted"/>
<reference evidence="5 6" key="1">
    <citation type="journal article" date="2021" name="DNA Res.">
        <title>Genome analysis of Candida subhashii reveals its hybrid nature and dual mitochondrial genome conformations.</title>
        <authorList>
            <person name="Mixao V."/>
            <person name="Hegedusova E."/>
            <person name="Saus E."/>
            <person name="Pryszcz L.P."/>
            <person name="Cillingova A."/>
            <person name="Nosek J."/>
            <person name="Gabaldon T."/>
        </authorList>
    </citation>
    <scope>NUCLEOTIDE SEQUENCE [LARGE SCALE GENOMIC DNA]</scope>
    <source>
        <strain evidence="5 6">CBS 10753</strain>
    </source>
</reference>
<dbReference type="Pfam" id="PF26153">
    <property type="entry name" value="LEA-2L_5"/>
    <property type="match status" value="1"/>
</dbReference>
<keyword evidence="2" id="KW-1133">Transmembrane helix</keyword>
<feature type="compositionally biased region" description="Polar residues" evidence="1">
    <location>
        <begin position="1"/>
        <end position="13"/>
    </location>
</feature>
<keyword evidence="2" id="KW-0472">Membrane</keyword>
<accession>A0A8J5QG54</accession>
<name>A0A8J5QG54_9ASCO</name>
<feature type="transmembrane region" description="Helical" evidence="2">
    <location>
        <begin position="126"/>
        <end position="147"/>
    </location>
</feature>
<dbReference type="PANTHER" id="PTHR35895">
    <property type="entry name" value="CHROMOSOME 16, WHOLE GENOME SHOTGUN SEQUENCE"/>
    <property type="match status" value="1"/>
</dbReference>
<dbReference type="Proteomes" id="UP000694255">
    <property type="component" value="Unassembled WGS sequence"/>
</dbReference>
<evidence type="ECO:0000259" key="3">
    <source>
        <dbReference type="Pfam" id="PF26150"/>
    </source>
</evidence>
<dbReference type="RefSeq" id="XP_049260814.1">
    <property type="nucleotide sequence ID" value="XM_049409957.1"/>
</dbReference>
<dbReference type="OrthoDB" id="5596576at2759"/>
<organism evidence="5 6">
    <name type="scientific">[Candida] subhashii</name>
    <dbReference type="NCBI Taxonomy" id="561895"/>
    <lineage>
        <taxon>Eukaryota</taxon>
        <taxon>Fungi</taxon>
        <taxon>Dikarya</taxon>
        <taxon>Ascomycota</taxon>
        <taxon>Saccharomycotina</taxon>
        <taxon>Pichiomycetes</taxon>
        <taxon>Debaryomycetaceae</taxon>
        <taxon>Spathaspora</taxon>
    </lineage>
</organism>